<reference evidence="4" key="1">
    <citation type="submission" date="2016-11" db="EMBL/GenBank/DDBJ databases">
        <title>Mesorhizobium oceanicum sp. nov., isolated from deep seawater in South China Sea.</title>
        <authorList>
            <person name="Fu G.-Y."/>
        </authorList>
    </citation>
    <scope>NUCLEOTIDE SEQUENCE [LARGE SCALE GENOMIC DNA]</scope>
    <source>
        <strain evidence="4">B7</strain>
    </source>
</reference>
<dbReference type="AlphaFoldDB" id="A0A1L3SW10"/>
<feature type="chain" id="PRO_5009856968" description="Oxidoreductase molybdopterin-binding domain-containing protein" evidence="1">
    <location>
        <begin position="21"/>
        <end position="167"/>
    </location>
</feature>
<gene>
    <name evidence="3" type="ORF">BSQ44_20660</name>
</gene>
<dbReference type="Pfam" id="PF00174">
    <property type="entry name" value="Oxidored_molyb"/>
    <property type="match status" value="1"/>
</dbReference>
<evidence type="ECO:0000256" key="1">
    <source>
        <dbReference type="SAM" id="SignalP"/>
    </source>
</evidence>
<name>A0A1L3SW10_9HYPH</name>
<dbReference type="Gene3D" id="3.90.420.10">
    <property type="entry name" value="Oxidoreductase, molybdopterin-binding domain"/>
    <property type="match status" value="1"/>
</dbReference>
<sequence length="167" mass="18400">MRALLISCALAMLGATSTLAAELGQPKGTVILSVTGAIERTNSGEAAEFDLAMLEEIAGRSASMRTPWTDSVTEFEGPYLDALLEAVGAHGHKLVVKALNDYSAELPLEDARDFETILALRMNGETMSVREKGPLFLIYPFDKNPELYNEKYFSRSVWQIREIEVVD</sequence>
<dbReference type="Proteomes" id="UP000182840">
    <property type="component" value="Chromosome"/>
</dbReference>
<keyword evidence="1" id="KW-0732">Signal</keyword>
<dbReference type="RefSeq" id="WP_072606978.1">
    <property type="nucleotide sequence ID" value="NZ_CP018171.1"/>
</dbReference>
<dbReference type="InterPro" id="IPR000572">
    <property type="entry name" value="OxRdtase_Mopterin-bd_dom"/>
</dbReference>
<feature type="domain" description="Oxidoreductase molybdopterin-binding" evidence="2">
    <location>
        <begin position="66"/>
        <end position="140"/>
    </location>
</feature>
<organism evidence="3 4">
    <name type="scientific">Aquibium oceanicum</name>
    <dbReference type="NCBI Taxonomy" id="1670800"/>
    <lineage>
        <taxon>Bacteria</taxon>
        <taxon>Pseudomonadati</taxon>
        <taxon>Pseudomonadota</taxon>
        <taxon>Alphaproteobacteria</taxon>
        <taxon>Hyphomicrobiales</taxon>
        <taxon>Phyllobacteriaceae</taxon>
        <taxon>Aquibium</taxon>
    </lineage>
</organism>
<accession>A0A1L3SW10</accession>
<dbReference type="OrthoDB" id="9798763at2"/>
<dbReference type="SUPFAM" id="SSF56524">
    <property type="entry name" value="Oxidoreductase molybdopterin-binding domain"/>
    <property type="match status" value="1"/>
</dbReference>
<dbReference type="EMBL" id="CP018171">
    <property type="protein sequence ID" value="APH73512.1"/>
    <property type="molecule type" value="Genomic_DNA"/>
</dbReference>
<dbReference type="InterPro" id="IPR036374">
    <property type="entry name" value="OxRdtase_Mopterin-bd_sf"/>
</dbReference>
<evidence type="ECO:0000313" key="3">
    <source>
        <dbReference type="EMBL" id="APH73512.1"/>
    </source>
</evidence>
<keyword evidence="4" id="KW-1185">Reference proteome</keyword>
<feature type="signal peptide" evidence="1">
    <location>
        <begin position="1"/>
        <end position="20"/>
    </location>
</feature>
<protein>
    <recommendedName>
        <fullName evidence="2">Oxidoreductase molybdopterin-binding domain-containing protein</fullName>
    </recommendedName>
</protein>
<evidence type="ECO:0000259" key="2">
    <source>
        <dbReference type="Pfam" id="PF00174"/>
    </source>
</evidence>
<dbReference type="KEGG" id="meso:BSQ44_20660"/>
<proteinExistence type="predicted"/>
<evidence type="ECO:0000313" key="4">
    <source>
        <dbReference type="Proteomes" id="UP000182840"/>
    </source>
</evidence>
<dbReference type="STRING" id="1670800.BSQ44_20660"/>